<name>A0AAF0Y2A8_9TREE</name>
<evidence type="ECO:0008006" key="4">
    <source>
        <dbReference type="Google" id="ProtNLM"/>
    </source>
</evidence>
<feature type="chain" id="PRO_5042002445" description="Ecp2 effector protein domain-containing protein" evidence="1">
    <location>
        <begin position="18"/>
        <end position="187"/>
    </location>
</feature>
<keyword evidence="3" id="KW-1185">Reference proteome</keyword>
<evidence type="ECO:0000313" key="2">
    <source>
        <dbReference type="EMBL" id="WOO78760.1"/>
    </source>
</evidence>
<evidence type="ECO:0000256" key="1">
    <source>
        <dbReference type="SAM" id="SignalP"/>
    </source>
</evidence>
<dbReference type="AlphaFoldDB" id="A0AAF0Y2A8"/>
<dbReference type="Proteomes" id="UP000827549">
    <property type="component" value="Chromosome 2"/>
</dbReference>
<dbReference type="GeneID" id="87805547"/>
<reference evidence="2" key="1">
    <citation type="submission" date="2023-10" db="EMBL/GenBank/DDBJ databases">
        <authorList>
            <person name="Noh H."/>
        </authorList>
    </citation>
    <scope>NUCLEOTIDE SEQUENCE</scope>
    <source>
        <strain evidence="2">DUCC4014</strain>
    </source>
</reference>
<accession>A0AAF0Y2A8</accession>
<organism evidence="2 3">
    <name type="scientific">Vanrija pseudolonga</name>
    <dbReference type="NCBI Taxonomy" id="143232"/>
    <lineage>
        <taxon>Eukaryota</taxon>
        <taxon>Fungi</taxon>
        <taxon>Dikarya</taxon>
        <taxon>Basidiomycota</taxon>
        <taxon>Agaricomycotina</taxon>
        <taxon>Tremellomycetes</taxon>
        <taxon>Trichosporonales</taxon>
        <taxon>Trichosporonaceae</taxon>
        <taxon>Vanrija</taxon>
    </lineage>
</organism>
<dbReference type="EMBL" id="CP086715">
    <property type="protein sequence ID" value="WOO78760.1"/>
    <property type="molecule type" value="Genomic_DNA"/>
</dbReference>
<keyword evidence="1" id="KW-0732">Signal</keyword>
<feature type="signal peptide" evidence="1">
    <location>
        <begin position="1"/>
        <end position="17"/>
    </location>
</feature>
<gene>
    <name evidence="2" type="ORF">LOC62_02G002299</name>
</gene>
<sequence length="187" mass="19552">MLLRTVIIALVGSLAAAAPAASVVNSSPTTEDTAIVLPEGTEAIKMIDTGDIQIVNSSISNLEGIEAQLGARDSAGFAIRCFFSDNCQGTEVRSSGDLHYPSGIIYAIHTNVPYGKPISCRFDAWSGWSGELKIVEAFNVNTALKNGGRDIAGPKSIYGSGQLCLRGMPTQNQAGGSMGAVALARRY</sequence>
<evidence type="ECO:0000313" key="3">
    <source>
        <dbReference type="Proteomes" id="UP000827549"/>
    </source>
</evidence>
<proteinExistence type="predicted"/>
<protein>
    <recommendedName>
        <fullName evidence="4">Ecp2 effector protein domain-containing protein</fullName>
    </recommendedName>
</protein>
<dbReference type="RefSeq" id="XP_062624792.1">
    <property type="nucleotide sequence ID" value="XM_062768808.1"/>
</dbReference>